<protein>
    <submittedName>
        <fullName evidence="2">Uncharacterized protein</fullName>
    </submittedName>
</protein>
<dbReference type="EMBL" id="JABBWE010000005">
    <property type="protein sequence ID" value="KAG1802944.1"/>
    <property type="molecule type" value="Genomic_DNA"/>
</dbReference>
<dbReference type="GeneID" id="64605184"/>
<gene>
    <name evidence="2" type="ORF">HD556DRAFT_722353</name>
</gene>
<dbReference type="OrthoDB" id="2670118at2759"/>
<dbReference type="AlphaFoldDB" id="A0A9P7DU49"/>
<evidence type="ECO:0000256" key="1">
    <source>
        <dbReference type="SAM" id="MobiDB-lite"/>
    </source>
</evidence>
<dbReference type="RefSeq" id="XP_041165841.1">
    <property type="nucleotide sequence ID" value="XM_041311420.1"/>
</dbReference>
<evidence type="ECO:0000313" key="2">
    <source>
        <dbReference type="EMBL" id="KAG1802944.1"/>
    </source>
</evidence>
<keyword evidence="3" id="KW-1185">Reference proteome</keyword>
<evidence type="ECO:0000313" key="3">
    <source>
        <dbReference type="Proteomes" id="UP000719766"/>
    </source>
</evidence>
<accession>A0A9P7DU49</accession>
<organism evidence="2 3">
    <name type="scientific">Suillus plorans</name>
    <dbReference type="NCBI Taxonomy" id="116603"/>
    <lineage>
        <taxon>Eukaryota</taxon>
        <taxon>Fungi</taxon>
        <taxon>Dikarya</taxon>
        <taxon>Basidiomycota</taxon>
        <taxon>Agaricomycotina</taxon>
        <taxon>Agaricomycetes</taxon>
        <taxon>Agaricomycetidae</taxon>
        <taxon>Boletales</taxon>
        <taxon>Suillineae</taxon>
        <taxon>Suillaceae</taxon>
        <taxon>Suillus</taxon>
    </lineage>
</organism>
<sequence>MARHTRSRGSRKSLPQRQGLPVLVRRPSQASIDSLCHPRLPVRYLHAGLKMNPQMCCKTQRMIRELALRHIDFSIPYPEQPQSKLDFFKREVLLDVELSHLMRYEDAWAVEVFLGMMYRRPRIMRNLQTPSYKLHSPTVRDNQTFPLSTWLLSLKMYSMNVRVKCHSPFALATTILSLRMYSMTVHIKYHSPCSLTIRILNPKIMTLFVLIIRPLSLRIIK</sequence>
<name>A0A9P7DU49_9AGAM</name>
<feature type="compositionally biased region" description="Basic residues" evidence="1">
    <location>
        <begin position="1"/>
        <end position="11"/>
    </location>
</feature>
<proteinExistence type="predicted"/>
<reference evidence="2" key="1">
    <citation type="journal article" date="2020" name="New Phytol.">
        <title>Comparative genomics reveals dynamic genome evolution in host specialist ectomycorrhizal fungi.</title>
        <authorList>
            <person name="Lofgren L.A."/>
            <person name="Nguyen N.H."/>
            <person name="Vilgalys R."/>
            <person name="Ruytinx J."/>
            <person name="Liao H.L."/>
            <person name="Branco S."/>
            <person name="Kuo A."/>
            <person name="LaButti K."/>
            <person name="Lipzen A."/>
            <person name="Andreopoulos W."/>
            <person name="Pangilinan J."/>
            <person name="Riley R."/>
            <person name="Hundley H."/>
            <person name="Na H."/>
            <person name="Barry K."/>
            <person name="Grigoriev I.V."/>
            <person name="Stajich J.E."/>
            <person name="Kennedy P.G."/>
        </authorList>
    </citation>
    <scope>NUCLEOTIDE SEQUENCE</scope>
    <source>
        <strain evidence="2">S12</strain>
    </source>
</reference>
<feature type="region of interest" description="Disordered" evidence="1">
    <location>
        <begin position="1"/>
        <end position="20"/>
    </location>
</feature>
<comment type="caution">
    <text evidence="2">The sequence shown here is derived from an EMBL/GenBank/DDBJ whole genome shotgun (WGS) entry which is preliminary data.</text>
</comment>
<dbReference type="Proteomes" id="UP000719766">
    <property type="component" value="Unassembled WGS sequence"/>
</dbReference>